<name>A0ABV8R7A1_9FLAO</name>
<feature type="transmembrane region" description="Helical" evidence="1">
    <location>
        <begin position="69"/>
        <end position="90"/>
    </location>
</feature>
<dbReference type="Pfam" id="PF04892">
    <property type="entry name" value="VanZ"/>
    <property type="match status" value="1"/>
</dbReference>
<keyword evidence="1" id="KW-1133">Transmembrane helix</keyword>
<gene>
    <name evidence="3" type="ORF">ACFOWD_05100</name>
</gene>
<keyword evidence="1" id="KW-0812">Transmembrane</keyword>
<accession>A0ABV8R7A1</accession>
<evidence type="ECO:0000259" key="2">
    <source>
        <dbReference type="Pfam" id="PF04892"/>
    </source>
</evidence>
<feature type="domain" description="VanZ-like" evidence="2">
    <location>
        <begin position="18"/>
        <end position="89"/>
    </location>
</feature>
<feature type="transmembrane region" description="Helical" evidence="1">
    <location>
        <begin position="41"/>
        <end position="57"/>
    </location>
</feature>
<dbReference type="Proteomes" id="UP001595826">
    <property type="component" value="Unassembled WGS sequence"/>
</dbReference>
<dbReference type="EMBL" id="JBHSCY010000001">
    <property type="protein sequence ID" value="MFC4268275.1"/>
    <property type="molecule type" value="Genomic_DNA"/>
</dbReference>
<dbReference type="PANTHER" id="PTHR28008:SF1">
    <property type="entry name" value="DOMAIN PROTEIN, PUTATIVE (AFU_ORTHOLOGUE AFUA_3G10980)-RELATED"/>
    <property type="match status" value="1"/>
</dbReference>
<protein>
    <submittedName>
        <fullName evidence="3">VanZ family protein</fullName>
    </submittedName>
</protein>
<dbReference type="NCBIfam" id="NF037970">
    <property type="entry name" value="vanZ_1"/>
    <property type="match status" value="1"/>
</dbReference>
<keyword evidence="1" id="KW-0472">Membrane</keyword>
<proteinExistence type="predicted"/>
<evidence type="ECO:0000256" key="1">
    <source>
        <dbReference type="SAM" id="Phobius"/>
    </source>
</evidence>
<evidence type="ECO:0000313" key="4">
    <source>
        <dbReference type="Proteomes" id="UP001595826"/>
    </source>
</evidence>
<keyword evidence="4" id="KW-1185">Reference proteome</keyword>
<sequence>MKMPNNGIEIKHIDKGYHSIAYFVLTLSWLLSFYKKPNKKYLIVILCIILGIIIEVLQDTITVYRTADYFDVLANSVGVLFALVIFNIFLRKKTIN</sequence>
<evidence type="ECO:0000313" key="3">
    <source>
        <dbReference type="EMBL" id="MFC4268275.1"/>
    </source>
</evidence>
<organism evidence="3 4">
    <name type="scientific">Polaribacter marinivivus</name>
    <dbReference type="NCBI Taxonomy" id="1524260"/>
    <lineage>
        <taxon>Bacteria</taxon>
        <taxon>Pseudomonadati</taxon>
        <taxon>Bacteroidota</taxon>
        <taxon>Flavobacteriia</taxon>
        <taxon>Flavobacteriales</taxon>
        <taxon>Flavobacteriaceae</taxon>
    </lineage>
</organism>
<feature type="transmembrane region" description="Helical" evidence="1">
    <location>
        <begin position="16"/>
        <end position="34"/>
    </location>
</feature>
<reference evidence="4" key="1">
    <citation type="journal article" date="2019" name="Int. J. Syst. Evol. Microbiol.">
        <title>The Global Catalogue of Microorganisms (GCM) 10K type strain sequencing project: providing services to taxonomists for standard genome sequencing and annotation.</title>
        <authorList>
            <consortium name="The Broad Institute Genomics Platform"/>
            <consortium name="The Broad Institute Genome Sequencing Center for Infectious Disease"/>
            <person name="Wu L."/>
            <person name="Ma J."/>
        </authorList>
    </citation>
    <scope>NUCLEOTIDE SEQUENCE [LARGE SCALE GENOMIC DNA]</scope>
    <source>
        <strain evidence="4">CECT 8655</strain>
    </source>
</reference>
<dbReference type="RefSeq" id="WP_377408656.1">
    <property type="nucleotide sequence ID" value="NZ_JBHSCY010000001.1"/>
</dbReference>
<comment type="caution">
    <text evidence="3">The sequence shown here is derived from an EMBL/GenBank/DDBJ whole genome shotgun (WGS) entry which is preliminary data.</text>
</comment>
<dbReference type="InterPro" id="IPR006976">
    <property type="entry name" value="VanZ-like"/>
</dbReference>
<dbReference type="PANTHER" id="PTHR28008">
    <property type="entry name" value="DOMAIN PROTEIN, PUTATIVE (AFU_ORTHOLOGUE AFUA_3G10980)-RELATED"/>
    <property type="match status" value="1"/>
</dbReference>